<name>A0A4Y9KUC4_9BRAD</name>
<gene>
    <name evidence="2" type="ORF">E4K66_33760</name>
</gene>
<dbReference type="Proteomes" id="UP000298225">
    <property type="component" value="Unassembled WGS sequence"/>
</dbReference>
<accession>A0A4Y9KUC4</accession>
<dbReference type="OrthoDB" id="8128823at2"/>
<feature type="region of interest" description="Disordered" evidence="1">
    <location>
        <begin position="53"/>
        <end position="73"/>
    </location>
</feature>
<protein>
    <submittedName>
        <fullName evidence="2">Uncharacterized protein</fullName>
    </submittedName>
</protein>
<evidence type="ECO:0000313" key="2">
    <source>
        <dbReference type="EMBL" id="TFV30725.1"/>
    </source>
</evidence>
<proteinExistence type="predicted"/>
<dbReference type="EMBL" id="SPQU01000027">
    <property type="protein sequence ID" value="TFV30725.1"/>
    <property type="molecule type" value="Genomic_DNA"/>
</dbReference>
<reference evidence="2 3" key="1">
    <citation type="submission" date="2019-03" db="EMBL/GenBank/DDBJ databases">
        <title>Bradyrhizobium strains diversity isolated from Chamaecrista fasciculata.</title>
        <authorList>
            <person name="Urquiaga M.C.O."/>
            <person name="Hungria M."/>
            <person name="Delamuta J.R.M."/>
        </authorList>
    </citation>
    <scope>NUCLEOTIDE SEQUENCE [LARGE SCALE GENOMIC DNA]</scope>
    <source>
        <strain evidence="2 3">CNPSo 3424</strain>
    </source>
</reference>
<comment type="caution">
    <text evidence="2">The sequence shown here is derived from an EMBL/GenBank/DDBJ whole genome shotgun (WGS) entry which is preliminary data.</text>
</comment>
<keyword evidence="3" id="KW-1185">Reference proteome</keyword>
<sequence length="73" mass="8174">MQRRRFTHTKSLKERLLEEATKLKEEAKLLPHGPLREAATKRARQAEIAAHMDDWLASPGLGSPKKDETSGPG</sequence>
<evidence type="ECO:0000313" key="3">
    <source>
        <dbReference type="Proteomes" id="UP000298225"/>
    </source>
</evidence>
<organism evidence="2 3">
    <name type="scientific">Bradyrhizobium frederickii</name>
    <dbReference type="NCBI Taxonomy" id="2560054"/>
    <lineage>
        <taxon>Bacteria</taxon>
        <taxon>Pseudomonadati</taxon>
        <taxon>Pseudomonadota</taxon>
        <taxon>Alphaproteobacteria</taxon>
        <taxon>Hyphomicrobiales</taxon>
        <taxon>Nitrobacteraceae</taxon>
        <taxon>Bradyrhizobium</taxon>
    </lineage>
</organism>
<evidence type="ECO:0000256" key="1">
    <source>
        <dbReference type="SAM" id="MobiDB-lite"/>
    </source>
</evidence>
<feature type="compositionally biased region" description="Basic and acidic residues" evidence="1">
    <location>
        <begin position="64"/>
        <end position="73"/>
    </location>
</feature>
<dbReference type="AlphaFoldDB" id="A0A4Y9KUC4"/>